<gene>
    <name evidence="1" type="ORF">COO09_13495</name>
</gene>
<dbReference type="EMBL" id="NWUF01000012">
    <property type="protein sequence ID" value="PCE41766.1"/>
    <property type="molecule type" value="Genomic_DNA"/>
</dbReference>
<accession>A0A2A4FVQ2</accession>
<sequence length="297" mass="32690">MTTWPDIAEDAIDWFRAVFAEANRKVTERLVNVPNIRETALDDGLVEAVIPFSPPRLLSSGAIVEMNVHNIGGLRRLGRWETADIAVLVFVYRAGTLLAQKIGLLQSKRLYPLNNDVEDDDPVGFAYGMNAFLRRDPKSPLGKAHRQFEFSVDCTYGALTAGSDQVEVIRRLNDEFGDAVYYLFYNPPMIPTTVRYPVASYQSVNHPPLGCRVYSMADVDGVLEALDEGAAPTLAALEAAGPASNWRLETWAADLLLRCKVGQQFGEDRQEIVGRLIERRSGPIAAAIAVSIALPEG</sequence>
<keyword evidence="2" id="KW-1185">Reference proteome</keyword>
<dbReference type="AlphaFoldDB" id="A0A2A4FVQ2"/>
<dbReference type="Proteomes" id="UP000218934">
    <property type="component" value="Unassembled WGS sequence"/>
</dbReference>
<reference evidence="1 2" key="1">
    <citation type="submission" date="2017-09" db="EMBL/GenBank/DDBJ databases">
        <title>The Catabolism of 3,6-Dichlorosalicylic acid is Initiated by the Cytochrome P450 Monooxygenase DsmABC in Rhizorhabdus dicambivorans Ndbn-20.</title>
        <authorList>
            <person name="Na L."/>
        </authorList>
    </citation>
    <scope>NUCLEOTIDE SEQUENCE [LARGE SCALE GENOMIC DNA]</scope>
    <source>
        <strain evidence="1 2">Ndbn-20m</strain>
    </source>
</reference>
<evidence type="ECO:0000313" key="2">
    <source>
        <dbReference type="Proteomes" id="UP000218934"/>
    </source>
</evidence>
<protein>
    <submittedName>
        <fullName evidence="1">Uncharacterized protein</fullName>
    </submittedName>
</protein>
<dbReference type="RefSeq" id="WP_066961287.1">
    <property type="nucleotide sequence ID" value="NZ_CP023449.1"/>
</dbReference>
<evidence type="ECO:0000313" key="1">
    <source>
        <dbReference type="EMBL" id="PCE41766.1"/>
    </source>
</evidence>
<dbReference type="OrthoDB" id="7534212at2"/>
<dbReference type="KEGG" id="rdi:CMV14_19155"/>
<comment type="caution">
    <text evidence="1">The sequence shown here is derived from an EMBL/GenBank/DDBJ whole genome shotgun (WGS) entry which is preliminary data.</text>
</comment>
<name>A0A2A4FVQ2_9SPHN</name>
<proteinExistence type="predicted"/>
<organism evidence="1 2">
    <name type="scientific">Rhizorhabdus dicambivorans</name>
    <dbReference type="NCBI Taxonomy" id="1850238"/>
    <lineage>
        <taxon>Bacteria</taxon>
        <taxon>Pseudomonadati</taxon>
        <taxon>Pseudomonadota</taxon>
        <taxon>Alphaproteobacteria</taxon>
        <taxon>Sphingomonadales</taxon>
        <taxon>Sphingomonadaceae</taxon>
        <taxon>Rhizorhabdus</taxon>
    </lineage>
</organism>